<accession>A0A4V6PJM2</accession>
<comment type="subcellular location">
    <subcellularLocation>
        <location evidence="1">Cell envelope</location>
    </subcellularLocation>
</comment>
<keyword evidence="5" id="KW-0571">Peptide transport</keyword>
<comment type="caution">
    <text evidence="8">The sequence shown here is derived from an EMBL/GenBank/DDBJ whole genome shotgun (WGS) entry which is preliminary data.</text>
</comment>
<proteinExistence type="inferred from homology"/>
<keyword evidence="4 6" id="KW-0732">Signal</keyword>
<evidence type="ECO:0000313" key="9">
    <source>
        <dbReference type="Proteomes" id="UP000294854"/>
    </source>
</evidence>
<evidence type="ECO:0000256" key="3">
    <source>
        <dbReference type="ARBA" id="ARBA00022448"/>
    </source>
</evidence>
<evidence type="ECO:0000256" key="2">
    <source>
        <dbReference type="ARBA" id="ARBA00005695"/>
    </source>
</evidence>
<dbReference type="Gene3D" id="3.90.76.10">
    <property type="entry name" value="Dipeptide-binding Protein, Domain 1"/>
    <property type="match status" value="1"/>
</dbReference>
<dbReference type="GO" id="GO:0043190">
    <property type="term" value="C:ATP-binding cassette (ABC) transporter complex"/>
    <property type="evidence" value="ECO:0007669"/>
    <property type="project" value="InterPro"/>
</dbReference>
<dbReference type="PANTHER" id="PTHR30290:SF10">
    <property type="entry name" value="PERIPLASMIC OLIGOPEPTIDE-BINDING PROTEIN-RELATED"/>
    <property type="match status" value="1"/>
</dbReference>
<dbReference type="OrthoDB" id="403896at2"/>
<dbReference type="RefSeq" id="WP_010619357.1">
    <property type="nucleotide sequence ID" value="NZ_PUFO01000070.1"/>
</dbReference>
<dbReference type="Proteomes" id="UP000294854">
    <property type="component" value="Unassembled WGS sequence"/>
</dbReference>
<evidence type="ECO:0000256" key="5">
    <source>
        <dbReference type="ARBA" id="ARBA00022856"/>
    </source>
</evidence>
<dbReference type="Gene3D" id="3.40.190.10">
    <property type="entry name" value="Periplasmic binding protein-like II"/>
    <property type="match status" value="1"/>
</dbReference>
<dbReference type="EMBL" id="PUFO01000070">
    <property type="protein sequence ID" value="TDG75068.1"/>
    <property type="molecule type" value="Genomic_DNA"/>
</dbReference>
<sequence>MHQRRILMSIVFLSVSLFIVGCTAAPEKPQQKTDDKGVMTQRQVLNISETKPLDTIDISKATGFGKLANSTEGLYRQGESGSIDPGLASKTAISNNGRRYTFTIRKNARWSNGQAITAQDFVYSWKRTLHSETKSDYTDLFIGIKNAAAIAHHHMSVNRLGVKAQGKRTLVVNLEHPIIYFQSLMAYPLFAPQNAEIIKKSGSRFASTASNQVYSGPFKLINWKKGDQSRTLVPNPYYWDRKHVYLSKISIRTISSPSRSLSLYRDRKLDSVELIGRQIKNNFRRMDYTIRPYSMMMFLSYNFRNSTGSQRQLLNNKDFRLALSHAIDRKKLIYDGLQNVSLAPRGFVTTGLSREVKSGADFAGVQRASSTVTGSTKKAKTEWQNALNQLNRKSATIKIVVVNSQLNHLLATNLKEQLENNLPGLTIKFNFEPTTEAVTNTFKSGNADLMISGWGADFSDPISFLQIMSSRNPYNYGGWTNKEYDKLVLSAISNSDNDASQRWNTMLKADEILMKDQGVTPLYQQVHSYLVNPHLNGVVFNSTGVSADYKGAYFVK</sequence>
<dbReference type="GO" id="GO:0030313">
    <property type="term" value="C:cell envelope"/>
    <property type="evidence" value="ECO:0007669"/>
    <property type="project" value="UniProtKB-SubCell"/>
</dbReference>
<dbReference type="PIRSF" id="PIRSF002741">
    <property type="entry name" value="MppA"/>
    <property type="match status" value="1"/>
</dbReference>
<keyword evidence="5" id="KW-0653">Protein transport</keyword>
<protein>
    <recommendedName>
        <fullName evidence="7">Solute-binding protein family 5 domain-containing protein</fullName>
    </recommendedName>
</protein>
<dbReference type="GO" id="GO:1904680">
    <property type="term" value="F:peptide transmembrane transporter activity"/>
    <property type="evidence" value="ECO:0007669"/>
    <property type="project" value="TreeGrafter"/>
</dbReference>
<dbReference type="GO" id="GO:0042597">
    <property type="term" value="C:periplasmic space"/>
    <property type="evidence" value="ECO:0007669"/>
    <property type="project" value="UniProtKB-ARBA"/>
</dbReference>
<evidence type="ECO:0000313" key="8">
    <source>
        <dbReference type="EMBL" id="TDG75068.1"/>
    </source>
</evidence>
<feature type="signal peptide" evidence="6">
    <location>
        <begin position="1"/>
        <end position="24"/>
    </location>
</feature>
<dbReference type="InterPro" id="IPR000914">
    <property type="entry name" value="SBP_5_dom"/>
</dbReference>
<gene>
    <name evidence="8" type="ORF">C5L31_001698</name>
</gene>
<evidence type="ECO:0000256" key="4">
    <source>
        <dbReference type="ARBA" id="ARBA00022729"/>
    </source>
</evidence>
<dbReference type="GO" id="GO:0015833">
    <property type="term" value="P:peptide transport"/>
    <property type="evidence" value="ECO:0007669"/>
    <property type="project" value="UniProtKB-KW"/>
</dbReference>
<keyword evidence="3" id="KW-0813">Transport</keyword>
<dbReference type="InterPro" id="IPR039424">
    <property type="entry name" value="SBP_5"/>
</dbReference>
<dbReference type="PROSITE" id="PS51257">
    <property type="entry name" value="PROKAR_LIPOPROTEIN"/>
    <property type="match status" value="1"/>
</dbReference>
<dbReference type="FunFam" id="3.90.76.10:FF:000001">
    <property type="entry name" value="Oligopeptide ABC transporter substrate-binding protein"/>
    <property type="match status" value="1"/>
</dbReference>
<feature type="domain" description="Solute-binding protein family 5" evidence="7">
    <location>
        <begin position="83"/>
        <end position="473"/>
    </location>
</feature>
<dbReference type="STRING" id="1122149.FD44_GL000358"/>
<evidence type="ECO:0000256" key="6">
    <source>
        <dbReference type="SAM" id="SignalP"/>
    </source>
</evidence>
<comment type="similarity">
    <text evidence="2">Belongs to the bacterial solute-binding protein 5 family.</text>
</comment>
<dbReference type="InterPro" id="IPR030678">
    <property type="entry name" value="Peptide/Ni-bd"/>
</dbReference>
<evidence type="ECO:0000256" key="1">
    <source>
        <dbReference type="ARBA" id="ARBA00004196"/>
    </source>
</evidence>
<dbReference type="Pfam" id="PF00496">
    <property type="entry name" value="SBP_bac_5"/>
    <property type="match status" value="1"/>
</dbReference>
<dbReference type="CDD" id="cd08504">
    <property type="entry name" value="PBP2_OppA"/>
    <property type="match status" value="1"/>
</dbReference>
<dbReference type="Gene3D" id="3.10.105.10">
    <property type="entry name" value="Dipeptide-binding Protein, Domain 3"/>
    <property type="match status" value="1"/>
</dbReference>
<dbReference type="AlphaFoldDB" id="A0A4V6PJM2"/>
<reference evidence="8 9" key="1">
    <citation type="journal article" date="2019" name="Appl. Microbiol. Biotechnol.">
        <title>Uncovering carbohydrate metabolism through a genotype-phenotype association study of 56 lactic acid bacteria genomes.</title>
        <authorList>
            <person name="Buron-Moles G."/>
            <person name="Chailyan A."/>
            <person name="Dolejs I."/>
            <person name="Forster J."/>
            <person name="Miks M.H."/>
        </authorList>
    </citation>
    <scope>NUCLEOTIDE SEQUENCE [LARGE SCALE GENOMIC DNA]</scope>
    <source>
        <strain evidence="8 9">ATCC 49373</strain>
    </source>
</reference>
<keyword evidence="9" id="KW-1185">Reference proteome</keyword>
<evidence type="ECO:0000259" key="7">
    <source>
        <dbReference type="Pfam" id="PF00496"/>
    </source>
</evidence>
<organism evidence="8 9">
    <name type="scientific">Secundilactobacillus malefermentans</name>
    <dbReference type="NCBI Taxonomy" id="176292"/>
    <lineage>
        <taxon>Bacteria</taxon>
        <taxon>Bacillati</taxon>
        <taxon>Bacillota</taxon>
        <taxon>Bacilli</taxon>
        <taxon>Lactobacillales</taxon>
        <taxon>Lactobacillaceae</taxon>
        <taxon>Secundilactobacillus</taxon>
    </lineage>
</organism>
<name>A0A4V6PJM2_9LACO</name>
<dbReference type="PANTHER" id="PTHR30290">
    <property type="entry name" value="PERIPLASMIC BINDING COMPONENT OF ABC TRANSPORTER"/>
    <property type="match status" value="1"/>
</dbReference>
<dbReference type="SUPFAM" id="SSF53850">
    <property type="entry name" value="Periplasmic binding protein-like II"/>
    <property type="match status" value="1"/>
</dbReference>
<feature type="chain" id="PRO_5020714185" description="Solute-binding protein family 5 domain-containing protein" evidence="6">
    <location>
        <begin position="25"/>
        <end position="556"/>
    </location>
</feature>